<proteinExistence type="inferred from homology"/>
<dbReference type="Pfam" id="PF25917">
    <property type="entry name" value="BSH_RND"/>
    <property type="match status" value="1"/>
</dbReference>
<dbReference type="Gene3D" id="1.10.287.470">
    <property type="entry name" value="Helix hairpin bin"/>
    <property type="match status" value="1"/>
</dbReference>
<comment type="caution">
    <text evidence="12">The sequence shown here is derived from an EMBL/GenBank/DDBJ whole genome shotgun (WGS) entry which is preliminary data.</text>
</comment>
<organism evidence="12 13">
    <name type="scientific">Telmatospirillum siberiense</name>
    <dbReference type="NCBI Taxonomy" id="382514"/>
    <lineage>
        <taxon>Bacteria</taxon>
        <taxon>Pseudomonadati</taxon>
        <taxon>Pseudomonadota</taxon>
        <taxon>Alphaproteobacteria</taxon>
        <taxon>Rhodospirillales</taxon>
        <taxon>Rhodospirillaceae</taxon>
        <taxon>Telmatospirillum</taxon>
    </lineage>
</organism>
<dbReference type="InterPro" id="IPR058625">
    <property type="entry name" value="MdtA-like_BSH"/>
</dbReference>
<dbReference type="Pfam" id="PF25967">
    <property type="entry name" value="RND-MFP_C"/>
    <property type="match status" value="1"/>
</dbReference>
<dbReference type="Gene3D" id="2.40.420.20">
    <property type="match status" value="1"/>
</dbReference>
<dbReference type="Pfam" id="PF25944">
    <property type="entry name" value="Beta-barrel_RND"/>
    <property type="match status" value="1"/>
</dbReference>
<keyword evidence="4" id="KW-1003">Cell membrane</keyword>
<dbReference type="EMBL" id="PIUM01000004">
    <property type="protein sequence ID" value="PKU25448.1"/>
    <property type="molecule type" value="Genomic_DNA"/>
</dbReference>
<evidence type="ECO:0000256" key="4">
    <source>
        <dbReference type="ARBA" id="ARBA00022475"/>
    </source>
</evidence>
<dbReference type="FunFam" id="2.40.420.20:FF:000001">
    <property type="entry name" value="Efflux RND transporter periplasmic adaptor subunit"/>
    <property type="match status" value="1"/>
</dbReference>
<comment type="similarity">
    <text evidence="2">Belongs to the membrane fusion protein (MFP) (TC 8.A.1) family.</text>
</comment>
<evidence type="ECO:0000259" key="10">
    <source>
        <dbReference type="Pfam" id="PF25944"/>
    </source>
</evidence>
<dbReference type="Pfam" id="PF25876">
    <property type="entry name" value="HH_MFP_RND"/>
    <property type="match status" value="1"/>
</dbReference>
<dbReference type="InterPro" id="IPR058627">
    <property type="entry name" value="MdtA-like_C"/>
</dbReference>
<evidence type="ECO:0000259" key="11">
    <source>
        <dbReference type="Pfam" id="PF25967"/>
    </source>
</evidence>
<dbReference type="Gene3D" id="2.40.30.170">
    <property type="match status" value="1"/>
</dbReference>
<name>A0A2N3PYI1_9PROT</name>
<comment type="subcellular location">
    <subcellularLocation>
        <location evidence="1">Cell membrane</location>
    </subcellularLocation>
</comment>
<feature type="domain" description="Multidrug resistance protein MdtA-like beta-barrel" evidence="10">
    <location>
        <begin position="235"/>
        <end position="318"/>
    </location>
</feature>
<dbReference type="PANTHER" id="PTHR30469:SF12">
    <property type="entry name" value="MULTIDRUG RESISTANCE PROTEIN MDTA"/>
    <property type="match status" value="1"/>
</dbReference>
<sequence>MSMTPDSVPSFNKKRPVRQTRRRLVIYGAVLIAAGVATLLVTTHRPAAQMGGPGAMRPGGVESVAVASAETRDIPIILSGLGTVTPLATVTVKSQISGYLTRLAFTEGQMVRKGDLLAEIDPRPYQALLEQYEGTQAKDQALLDNARLDLKRYRTLAEQDSVAAQTVDTQAATVRQYEGTVRADQGQVNTEKLNLIYCRITSPIDGRVGLRQVDIGNYVTASDSSGVVVVTEVAPISVLFVLPEDKVPQVRARLRAGATLPVIAYDRSNSTKLAEGVLSTLDNQLDTTTGTLKLRALFPNKDDSLFPNQFVNARLMLDTVKGALTIPQAAVQNGADGRSVYVVDAESKVHLRKIETGVSGSGFVAVTSGLAAGDRVVTDGVDRLQDGAQVSITGDRS</sequence>
<feature type="domain" description="Multidrug resistance protein MdtA-like barrel-sandwich hybrid" evidence="9">
    <location>
        <begin position="89"/>
        <end position="231"/>
    </location>
</feature>
<dbReference type="NCBIfam" id="TIGR01730">
    <property type="entry name" value="RND_mfp"/>
    <property type="match status" value="1"/>
</dbReference>
<feature type="transmembrane region" description="Helical" evidence="7">
    <location>
        <begin position="24"/>
        <end position="41"/>
    </location>
</feature>
<keyword evidence="7" id="KW-0812">Transmembrane</keyword>
<dbReference type="PANTHER" id="PTHR30469">
    <property type="entry name" value="MULTIDRUG RESISTANCE PROTEIN MDTA"/>
    <property type="match status" value="1"/>
</dbReference>
<keyword evidence="7" id="KW-1133">Transmembrane helix</keyword>
<dbReference type="GO" id="GO:1990281">
    <property type="term" value="C:efflux pump complex"/>
    <property type="evidence" value="ECO:0007669"/>
    <property type="project" value="TreeGrafter"/>
</dbReference>
<evidence type="ECO:0000256" key="3">
    <source>
        <dbReference type="ARBA" id="ARBA00022448"/>
    </source>
</evidence>
<protein>
    <submittedName>
        <fullName evidence="12">Multidrug transporter subunit MdtA</fullName>
    </submittedName>
</protein>
<evidence type="ECO:0000313" key="12">
    <source>
        <dbReference type="EMBL" id="PKU25448.1"/>
    </source>
</evidence>
<feature type="domain" description="Multidrug resistance protein MdtA-like C-terminal permuted SH3" evidence="11">
    <location>
        <begin position="323"/>
        <end position="383"/>
    </location>
</feature>
<evidence type="ECO:0000313" key="13">
    <source>
        <dbReference type="Proteomes" id="UP000233293"/>
    </source>
</evidence>
<dbReference type="NCBIfam" id="NF008589">
    <property type="entry name" value="PRK11556.1"/>
    <property type="match status" value="1"/>
</dbReference>
<dbReference type="InterPro" id="IPR058624">
    <property type="entry name" value="MdtA-like_HH"/>
</dbReference>
<evidence type="ECO:0000256" key="5">
    <source>
        <dbReference type="ARBA" id="ARBA00022519"/>
    </source>
</evidence>
<evidence type="ECO:0000256" key="7">
    <source>
        <dbReference type="SAM" id="Phobius"/>
    </source>
</evidence>
<accession>A0A2N3PYI1</accession>
<evidence type="ECO:0000259" key="8">
    <source>
        <dbReference type="Pfam" id="PF25876"/>
    </source>
</evidence>
<dbReference type="Gene3D" id="2.40.50.100">
    <property type="match status" value="1"/>
</dbReference>
<dbReference type="GO" id="GO:0030313">
    <property type="term" value="C:cell envelope"/>
    <property type="evidence" value="ECO:0007669"/>
    <property type="project" value="UniProtKB-SubCell"/>
</dbReference>
<dbReference type="InterPro" id="IPR058626">
    <property type="entry name" value="MdtA-like_b-barrel"/>
</dbReference>
<gene>
    <name evidence="12" type="ORF">CWS72_05090</name>
</gene>
<evidence type="ECO:0000256" key="6">
    <source>
        <dbReference type="ARBA" id="ARBA00023136"/>
    </source>
</evidence>
<dbReference type="GO" id="GO:0015562">
    <property type="term" value="F:efflux transmembrane transporter activity"/>
    <property type="evidence" value="ECO:0007669"/>
    <property type="project" value="TreeGrafter"/>
</dbReference>
<keyword evidence="6 7" id="KW-0472">Membrane</keyword>
<dbReference type="Proteomes" id="UP000233293">
    <property type="component" value="Unassembled WGS sequence"/>
</dbReference>
<dbReference type="SUPFAM" id="SSF111369">
    <property type="entry name" value="HlyD-like secretion proteins"/>
    <property type="match status" value="1"/>
</dbReference>
<evidence type="ECO:0000259" key="9">
    <source>
        <dbReference type="Pfam" id="PF25917"/>
    </source>
</evidence>
<dbReference type="AlphaFoldDB" id="A0A2N3PYI1"/>
<feature type="domain" description="Multidrug resistance protein MdtA-like alpha-helical hairpin" evidence="8">
    <location>
        <begin position="129"/>
        <end position="197"/>
    </location>
</feature>
<keyword evidence="5" id="KW-0997">Cell inner membrane</keyword>
<keyword evidence="13" id="KW-1185">Reference proteome</keyword>
<evidence type="ECO:0000256" key="1">
    <source>
        <dbReference type="ARBA" id="ARBA00004236"/>
    </source>
</evidence>
<dbReference type="InterPro" id="IPR006143">
    <property type="entry name" value="RND_pump_MFP"/>
</dbReference>
<reference evidence="13" key="1">
    <citation type="submission" date="2017-12" db="EMBL/GenBank/DDBJ databases">
        <title>Draft genome sequence of Telmatospirillum siberiense 26-4b1T, an acidotolerant peatland alphaproteobacterium potentially involved in sulfur cycling.</title>
        <authorList>
            <person name="Hausmann B."/>
            <person name="Pjevac P."/>
            <person name="Schreck K."/>
            <person name="Herbold C.W."/>
            <person name="Daims H."/>
            <person name="Wagner M."/>
            <person name="Pester M."/>
            <person name="Loy A."/>
        </authorList>
    </citation>
    <scope>NUCLEOTIDE SEQUENCE [LARGE SCALE GENOMIC DNA]</scope>
    <source>
        <strain evidence="13">26-4b1</strain>
    </source>
</reference>
<evidence type="ECO:0000256" key="2">
    <source>
        <dbReference type="ARBA" id="ARBA00009477"/>
    </source>
</evidence>
<dbReference type="OrthoDB" id="9783047at2"/>
<keyword evidence="3" id="KW-0813">Transport</keyword>